<feature type="domain" description="DUF5615" evidence="1">
    <location>
        <begin position="2"/>
        <end position="78"/>
    </location>
</feature>
<reference evidence="2 3" key="1">
    <citation type="journal article" date="2015" name="Nature">
        <title>rRNA introns, odd ribosomes, and small enigmatic genomes across a large radiation of phyla.</title>
        <authorList>
            <person name="Brown C.T."/>
            <person name="Hug L.A."/>
            <person name="Thomas B.C."/>
            <person name="Sharon I."/>
            <person name="Castelle C.J."/>
            <person name="Singh A."/>
            <person name="Wilkins M.J."/>
            <person name="Williams K.H."/>
            <person name="Banfield J.F."/>
        </authorList>
    </citation>
    <scope>NUCLEOTIDE SEQUENCE [LARGE SCALE GENOMIC DNA]</scope>
</reference>
<gene>
    <name evidence="2" type="ORF">UT63_C0025G0037</name>
</gene>
<evidence type="ECO:0000259" key="1">
    <source>
        <dbReference type="Pfam" id="PF18480"/>
    </source>
</evidence>
<dbReference type="InterPro" id="IPR041049">
    <property type="entry name" value="DUF5615"/>
</dbReference>
<dbReference type="EMBL" id="LBXN01000025">
    <property type="protein sequence ID" value="KKR33060.1"/>
    <property type="molecule type" value="Genomic_DNA"/>
</dbReference>
<organism evidence="2 3">
    <name type="scientific">Candidatus Gottesmanbacteria bacterium GW2011_GWC2_39_8</name>
    <dbReference type="NCBI Taxonomy" id="1618450"/>
    <lineage>
        <taxon>Bacteria</taxon>
        <taxon>Candidatus Gottesmaniibacteriota</taxon>
    </lineage>
</organism>
<comment type="caution">
    <text evidence="2">The sequence shown here is derived from an EMBL/GenBank/DDBJ whole genome shotgun (WGS) entry which is preliminary data.</text>
</comment>
<protein>
    <recommendedName>
        <fullName evidence="1">DUF5615 domain-containing protein</fullName>
    </recommendedName>
</protein>
<sequence>MKKEGLSDEEVYRLGAKEKRLIVTFNKKHFEQMAPKNKNTGIIAVSTNVSDEQIDKKIVSLLSRLHKLQLYGNFHYIALP</sequence>
<evidence type="ECO:0000313" key="2">
    <source>
        <dbReference type="EMBL" id="KKR33060.1"/>
    </source>
</evidence>
<dbReference type="AlphaFoldDB" id="A0A0G0SEB6"/>
<dbReference type="Proteomes" id="UP000034539">
    <property type="component" value="Unassembled WGS sequence"/>
</dbReference>
<proteinExistence type="predicted"/>
<evidence type="ECO:0000313" key="3">
    <source>
        <dbReference type="Proteomes" id="UP000034539"/>
    </source>
</evidence>
<dbReference type="Pfam" id="PF18480">
    <property type="entry name" value="DUF5615"/>
    <property type="match status" value="1"/>
</dbReference>
<accession>A0A0G0SEB6</accession>
<name>A0A0G0SEB6_9BACT</name>